<evidence type="ECO:0000256" key="1">
    <source>
        <dbReference type="ARBA" id="ARBA00003236"/>
    </source>
</evidence>
<sequence length="256" mass="28727">MRSLSKAEMMRLRIAKRVPIRRRPLRMDRGCISICFDDIPRTAWTVGGDILRAHGARATYYLNGGLCGGCFEEREQYRREDVEAIAAAGHEIGSHLYDHVSVLQISSRELRRQIARNDRFLADILGADFRAESFAYPYGDMSVSAKWICSRRFRACRSVLWGLNGGMVDLTQIRIVPLDQGFAQEVDWEATIAKAAREKAWIVALAHGVEERFHPFSCHPKTLDRVLRLAREAGLAVLPVTEALGCGIADAERVAA</sequence>
<dbReference type="CDD" id="cd10967">
    <property type="entry name" value="CE4_GLA_like_6s"/>
    <property type="match status" value="1"/>
</dbReference>
<evidence type="ECO:0000256" key="2">
    <source>
        <dbReference type="ARBA" id="ARBA00010973"/>
    </source>
</evidence>
<dbReference type="GO" id="GO:0016810">
    <property type="term" value="F:hydrolase activity, acting on carbon-nitrogen (but not peptide) bonds"/>
    <property type="evidence" value="ECO:0007669"/>
    <property type="project" value="InterPro"/>
</dbReference>
<gene>
    <name evidence="7" type="ORF">NYR54_13240</name>
</gene>
<dbReference type="PANTHER" id="PTHR34216">
    <property type="match status" value="1"/>
</dbReference>
<protein>
    <recommendedName>
        <fullName evidence="3">Chitooligosaccharide deacetylase</fullName>
    </recommendedName>
    <alternativeName>
        <fullName evidence="5">Nodulation protein B</fullName>
    </alternativeName>
</protein>
<dbReference type="Pfam" id="PF01522">
    <property type="entry name" value="Polysacc_deac_1"/>
    <property type="match status" value="1"/>
</dbReference>
<comment type="function">
    <text evidence="1">Is involved in generating a small heat-stable compound (Nod), an acylated oligomer of N-acetylglucosamine, that stimulates mitosis in various plant protoplasts.</text>
</comment>
<comment type="similarity">
    <text evidence="2">Belongs to the polysaccharide deacetylase family.</text>
</comment>
<dbReference type="SUPFAM" id="SSF88713">
    <property type="entry name" value="Glycoside hydrolase/deacetylase"/>
    <property type="match status" value="1"/>
</dbReference>
<dbReference type="Proteomes" id="UP001149009">
    <property type="component" value="Unassembled WGS sequence"/>
</dbReference>
<comment type="caution">
    <text evidence="7">The sequence shown here is derived from an EMBL/GenBank/DDBJ whole genome shotgun (WGS) entry which is preliminary data.</text>
</comment>
<dbReference type="PANTHER" id="PTHR34216:SF11">
    <property type="entry name" value="CHITOOLIGOSACCHARIDE DEACETYLASE"/>
    <property type="match status" value="1"/>
</dbReference>
<evidence type="ECO:0000259" key="6">
    <source>
        <dbReference type="PROSITE" id="PS51677"/>
    </source>
</evidence>
<dbReference type="InterPro" id="IPR051398">
    <property type="entry name" value="Polysacch_Deacetylase"/>
</dbReference>
<evidence type="ECO:0000256" key="3">
    <source>
        <dbReference type="ARBA" id="ARBA00020071"/>
    </source>
</evidence>
<organism evidence="7 8">
    <name type="scientific">Chelativorans petroleitrophicus</name>
    <dbReference type="NCBI Taxonomy" id="2975484"/>
    <lineage>
        <taxon>Bacteria</taxon>
        <taxon>Pseudomonadati</taxon>
        <taxon>Pseudomonadota</taxon>
        <taxon>Alphaproteobacteria</taxon>
        <taxon>Hyphomicrobiales</taxon>
        <taxon>Phyllobacteriaceae</taxon>
        <taxon>Chelativorans</taxon>
    </lineage>
</organism>
<reference evidence="7" key="1">
    <citation type="submission" date="2022-08" db="EMBL/GenBank/DDBJ databases">
        <title>Chelativorans sichuanense sp. nov., a paraffin oil-degrading bacterium isolated from a mixture of oil-based drill cuttings and paddy soil.</title>
        <authorList>
            <person name="Yu J."/>
            <person name="Liu H."/>
            <person name="Chen Q."/>
        </authorList>
    </citation>
    <scope>NUCLEOTIDE SEQUENCE</scope>
    <source>
        <strain evidence="7">SCAU 2101</strain>
    </source>
</reference>
<dbReference type="RefSeq" id="WP_261516159.1">
    <property type="nucleotide sequence ID" value="NZ_JAODNV010000013.1"/>
</dbReference>
<name>A0A9X2XBL9_9HYPH</name>
<keyword evidence="8" id="KW-1185">Reference proteome</keyword>
<evidence type="ECO:0000313" key="7">
    <source>
        <dbReference type="EMBL" id="MCT8991245.1"/>
    </source>
</evidence>
<dbReference type="AlphaFoldDB" id="A0A9X2XBL9"/>
<evidence type="ECO:0000313" key="8">
    <source>
        <dbReference type="Proteomes" id="UP001149009"/>
    </source>
</evidence>
<proteinExistence type="inferred from homology"/>
<accession>A0A9X2XBL9</accession>
<evidence type="ECO:0000256" key="5">
    <source>
        <dbReference type="ARBA" id="ARBA00032976"/>
    </source>
</evidence>
<dbReference type="InterPro" id="IPR002509">
    <property type="entry name" value="NODB_dom"/>
</dbReference>
<keyword evidence="4" id="KW-0732">Signal</keyword>
<evidence type="ECO:0000256" key="4">
    <source>
        <dbReference type="ARBA" id="ARBA00022729"/>
    </source>
</evidence>
<dbReference type="EMBL" id="JAODNV010000013">
    <property type="protein sequence ID" value="MCT8991245.1"/>
    <property type="molecule type" value="Genomic_DNA"/>
</dbReference>
<dbReference type="PROSITE" id="PS51677">
    <property type="entry name" value="NODB"/>
    <property type="match status" value="1"/>
</dbReference>
<dbReference type="InterPro" id="IPR011330">
    <property type="entry name" value="Glyco_hydro/deAcase_b/a-brl"/>
</dbReference>
<dbReference type="Gene3D" id="3.20.20.370">
    <property type="entry name" value="Glycoside hydrolase/deacetylase"/>
    <property type="match status" value="1"/>
</dbReference>
<dbReference type="GO" id="GO:0005975">
    <property type="term" value="P:carbohydrate metabolic process"/>
    <property type="evidence" value="ECO:0007669"/>
    <property type="project" value="InterPro"/>
</dbReference>
<feature type="domain" description="NodB homology" evidence="6">
    <location>
        <begin position="30"/>
        <end position="256"/>
    </location>
</feature>